<dbReference type="GO" id="GO:0005886">
    <property type="term" value="C:plasma membrane"/>
    <property type="evidence" value="ECO:0007669"/>
    <property type="project" value="UniProtKB-SubCell"/>
</dbReference>
<evidence type="ECO:0000256" key="11">
    <source>
        <dbReference type="ARBA" id="ARBA00023136"/>
    </source>
</evidence>
<dbReference type="GO" id="GO:0046872">
    <property type="term" value="F:metal ion binding"/>
    <property type="evidence" value="ECO:0007669"/>
    <property type="project" value="UniProtKB-KW"/>
</dbReference>
<dbReference type="Pfam" id="PF02386">
    <property type="entry name" value="TrkH"/>
    <property type="match status" value="2"/>
</dbReference>
<feature type="transmembrane region" description="Helical" evidence="13">
    <location>
        <begin position="180"/>
        <end position="202"/>
    </location>
</feature>
<organism evidence="14 15">
    <name type="scientific">Candidatus Anaerotruncus excrementipullorum</name>
    <dbReference type="NCBI Taxonomy" id="2838465"/>
    <lineage>
        <taxon>Bacteria</taxon>
        <taxon>Bacillati</taxon>
        <taxon>Bacillota</taxon>
        <taxon>Clostridia</taxon>
        <taxon>Eubacteriales</taxon>
        <taxon>Oscillospiraceae</taxon>
        <taxon>Anaerotruncus</taxon>
    </lineage>
</organism>
<keyword evidence="12" id="KW-0479">Metal-binding</keyword>
<dbReference type="PANTHER" id="PTHR32024">
    <property type="entry name" value="TRK SYSTEM POTASSIUM UPTAKE PROTEIN TRKG-RELATED"/>
    <property type="match status" value="1"/>
</dbReference>
<evidence type="ECO:0000256" key="1">
    <source>
        <dbReference type="ARBA" id="ARBA00004429"/>
    </source>
</evidence>
<evidence type="ECO:0000256" key="2">
    <source>
        <dbReference type="ARBA" id="ARBA00009137"/>
    </source>
</evidence>
<evidence type="ECO:0000256" key="7">
    <source>
        <dbReference type="ARBA" id="ARBA00022692"/>
    </source>
</evidence>
<evidence type="ECO:0000256" key="10">
    <source>
        <dbReference type="ARBA" id="ARBA00023065"/>
    </source>
</evidence>
<dbReference type="AlphaFoldDB" id="A0A9D1WQS5"/>
<dbReference type="PIRSF" id="PIRSF006247">
    <property type="entry name" value="TrkH"/>
    <property type="match status" value="1"/>
</dbReference>
<feature type="binding site" evidence="12">
    <location>
        <position position="315"/>
    </location>
    <ligand>
        <name>K(+)</name>
        <dbReference type="ChEBI" id="CHEBI:29103"/>
    </ligand>
</feature>
<accession>A0A9D1WQS5</accession>
<dbReference type="InterPro" id="IPR003445">
    <property type="entry name" value="Cat_transpt"/>
</dbReference>
<evidence type="ECO:0000256" key="12">
    <source>
        <dbReference type="PIRSR" id="PIRSR006247-1"/>
    </source>
</evidence>
<dbReference type="GO" id="GO:0015379">
    <property type="term" value="F:potassium:chloride symporter activity"/>
    <property type="evidence" value="ECO:0007669"/>
    <property type="project" value="InterPro"/>
</dbReference>
<feature type="binding site" evidence="12">
    <location>
        <position position="431"/>
    </location>
    <ligand>
        <name>K(+)</name>
        <dbReference type="ChEBI" id="CHEBI:29103"/>
    </ligand>
</feature>
<evidence type="ECO:0000256" key="8">
    <source>
        <dbReference type="ARBA" id="ARBA00022958"/>
    </source>
</evidence>
<keyword evidence="9 13" id="KW-1133">Transmembrane helix</keyword>
<comment type="caution">
    <text evidence="14">The sequence shown here is derived from an EMBL/GenBank/DDBJ whole genome shotgun (WGS) entry which is preliminary data.</text>
</comment>
<feature type="transmembrane region" description="Helical" evidence="13">
    <location>
        <begin position="12"/>
        <end position="32"/>
    </location>
</feature>
<feature type="transmembrane region" description="Helical" evidence="13">
    <location>
        <begin position="324"/>
        <end position="344"/>
    </location>
</feature>
<keyword evidence="11 13" id="KW-0472">Membrane</keyword>
<keyword evidence="8 12" id="KW-0630">Potassium</keyword>
<evidence type="ECO:0000256" key="6">
    <source>
        <dbReference type="ARBA" id="ARBA00022538"/>
    </source>
</evidence>
<keyword evidence="3" id="KW-0813">Transport</keyword>
<dbReference type="Proteomes" id="UP000886800">
    <property type="component" value="Unassembled WGS sequence"/>
</dbReference>
<feature type="transmembrane region" description="Helical" evidence="13">
    <location>
        <begin position="238"/>
        <end position="259"/>
    </location>
</feature>
<keyword evidence="6" id="KW-0633">Potassium transport</keyword>
<dbReference type="InterPro" id="IPR004772">
    <property type="entry name" value="TrkH"/>
</dbReference>
<evidence type="ECO:0000256" key="13">
    <source>
        <dbReference type="SAM" id="Phobius"/>
    </source>
</evidence>
<dbReference type="PANTHER" id="PTHR32024:SF2">
    <property type="entry name" value="TRK SYSTEM POTASSIUM UPTAKE PROTEIN TRKG-RELATED"/>
    <property type="match status" value="1"/>
</dbReference>
<feature type="transmembrane region" description="Helical" evidence="13">
    <location>
        <begin position="393"/>
        <end position="413"/>
    </location>
</feature>
<protein>
    <submittedName>
        <fullName evidence="14">TrkH family potassium uptake protein</fullName>
    </submittedName>
</protein>
<feature type="transmembrane region" description="Helical" evidence="13">
    <location>
        <begin position="454"/>
        <end position="474"/>
    </location>
</feature>
<evidence type="ECO:0000256" key="3">
    <source>
        <dbReference type="ARBA" id="ARBA00022448"/>
    </source>
</evidence>
<sequence>MNFRMIAYIIGKLLKVEAGLLLLPMPIALIYGDDTIPDFALTILLLLAVGVPLSWRCPKNRGMYVREGFFIVGTSWLLLSFFGALPFIFSGEIPRLADAFFETASGFTTTGASILTDVEAMCNSMLFWRSFTHWVGGMGVLVFMLAILPQTDAQTLYIMKAEVPGPTCGKLVSKVRQTALILYAIYLVMTVVLILLLVLGGMPLFDSALHAFGTAGTGGFGIKATSVGYYNSAYLDGVIGVFMILFGTNFNLYYLVLLTGGLSAALKSEELRWYLGIIAASVGMITLNILPQYGGDLLHSFRYAFFQVSSIITTTGYTTADYSLWPVFSQTILVLIMFVGAMAGSTGGGIKVSRVAILFKDAVRGIRTILSPRSVRSLKFEGKPLERQTLEGIHCFFTAYMLVFVFSVLILSLDQYDHVSNVTAVASCFNNIGPALGVCGPMGSYAPFSDLSKWVLSFDMLAGRLELFPLLMLFSPATYRRH</sequence>
<feature type="transmembrane region" description="Helical" evidence="13">
    <location>
        <begin position="69"/>
        <end position="89"/>
    </location>
</feature>
<keyword evidence="4" id="KW-1003">Cell membrane</keyword>
<feature type="binding site" evidence="12">
    <location>
        <position position="109"/>
    </location>
    <ligand>
        <name>K(+)</name>
        <dbReference type="ChEBI" id="CHEBI:29103"/>
    </ligand>
</feature>
<keyword evidence="10" id="KW-0406">Ion transport</keyword>
<evidence type="ECO:0000256" key="5">
    <source>
        <dbReference type="ARBA" id="ARBA00022519"/>
    </source>
</evidence>
<feature type="binding site" evidence="12">
    <location>
        <position position="110"/>
    </location>
    <ligand>
        <name>K(+)</name>
        <dbReference type="ChEBI" id="CHEBI:29103"/>
    </ligand>
</feature>
<feature type="transmembrane region" description="Helical" evidence="13">
    <location>
        <begin position="131"/>
        <end position="149"/>
    </location>
</feature>
<keyword evidence="5" id="KW-0997">Cell inner membrane</keyword>
<dbReference type="EMBL" id="DXES01000085">
    <property type="protein sequence ID" value="HIX65403.1"/>
    <property type="molecule type" value="Genomic_DNA"/>
</dbReference>
<reference evidence="14" key="1">
    <citation type="journal article" date="2021" name="PeerJ">
        <title>Extensive microbial diversity within the chicken gut microbiome revealed by metagenomics and culture.</title>
        <authorList>
            <person name="Gilroy R."/>
            <person name="Ravi A."/>
            <person name="Getino M."/>
            <person name="Pursley I."/>
            <person name="Horton D.L."/>
            <person name="Alikhan N.F."/>
            <person name="Baker D."/>
            <person name="Gharbi K."/>
            <person name="Hall N."/>
            <person name="Watson M."/>
            <person name="Adriaenssens E.M."/>
            <person name="Foster-Nyarko E."/>
            <person name="Jarju S."/>
            <person name="Secka A."/>
            <person name="Antonio M."/>
            <person name="Oren A."/>
            <person name="Chaudhuri R.R."/>
            <person name="La Ragione R."/>
            <person name="Hildebrand F."/>
            <person name="Pallen M.J."/>
        </authorList>
    </citation>
    <scope>NUCLEOTIDE SEQUENCE</scope>
    <source>
        <strain evidence="14">CHK188-5543</strain>
    </source>
</reference>
<feature type="transmembrane region" description="Helical" evidence="13">
    <location>
        <begin position="38"/>
        <end position="57"/>
    </location>
</feature>
<feature type="transmembrane region" description="Helical" evidence="13">
    <location>
        <begin position="271"/>
        <end position="290"/>
    </location>
</feature>
<comment type="similarity">
    <text evidence="2">Belongs to the TrkH potassium transport family.</text>
</comment>
<name>A0A9D1WQS5_9FIRM</name>
<keyword evidence="7 13" id="KW-0812">Transmembrane</keyword>
<feature type="binding site" evidence="12">
    <location>
        <position position="218"/>
    </location>
    <ligand>
        <name>K(+)</name>
        <dbReference type="ChEBI" id="CHEBI:29103"/>
    </ligand>
</feature>
<gene>
    <name evidence="14" type="ORF">H9736_04060</name>
</gene>
<evidence type="ECO:0000256" key="4">
    <source>
        <dbReference type="ARBA" id="ARBA00022475"/>
    </source>
</evidence>
<proteinExistence type="inferred from homology"/>
<reference evidence="14" key="2">
    <citation type="submission" date="2021-04" db="EMBL/GenBank/DDBJ databases">
        <authorList>
            <person name="Gilroy R."/>
        </authorList>
    </citation>
    <scope>NUCLEOTIDE SEQUENCE</scope>
    <source>
        <strain evidence="14">CHK188-5543</strain>
    </source>
</reference>
<feature type="binding site" evidence="12">
    <location>
        <position position="314"/>
    </location>
    <ligand>
        <name>K(+)</name>
        <dbReference type="ChEBI" id="CHEBI:29103"/>
    </ligand>
</feature>
<evidence type="ECO:0000313" key="15">
    <source>
        <dbReference type="Proteomes" id="UP000886800"/>
    </source>
</evidence>
<comment type="subcellular location">
    <subcellularLocation>
        <location evidence="1">Cell inner membrane</location>
        <topology evidence="1">Multi-pass membrane protein</topology>
    </subcellularLocation>
</comment>
<evidence type="ECO:0000313" key="14">
    <source>
        <dbReference type="EMBL" id="HIX65403.1"/>
    </source>
</evidence>
<evidence type="ECO:0000256" key="9">
    <source>
        <dbReference type="ARBA" id="ARBA00022989"/>
    </source>
</evidence>